<gene>
    <name evidence="3" type="ORF">GA0070215_11294</name>
</gene>
<dbReference type="EMBL" id="FMCV01000012">
    <property type="protein sequence ID" value="SCF23200.1"/>
    <property type="molecule type" value="Genomic_DNA"/>
</dbReference>
<proteinExistence type="predicted"/>
<dbReference type="RefSeq" id="WP_026268096.1">
    <property type="nucleotide sequence ID" value="NZ_FMCV01000012.1"/>
</dbReference>
<accession>A0A1C4YRB8</accession>
<feature type="region of interest" description="Disordered" evidence="1">
    <location>
        <begin position="75"/>
        <end position="98"/>
    </location>
</feature>
<keyword evidence="2" id="KW-0472">Membrane</keyword>
<organism evidence="3 4">
    <name type="scientific">Micromonospora marina</name>
    <dbReference type="NCBI Taxonomy" id="307120"/>
    <lineage>
        <taxon>Bacteria</taxon>
        <taxon>Bacillati</taxon>
        <taxon>Actinomycetota</taxon>
        <taxon>Actinomycetes</taxon>
        <taxon>Micromonosporales</taxon>
        <taxon>Micromonosporaceae</taxon>
        <taxon>Micromonospora</taxon>
    </lineage>
</organism>
<reference evidence="4" key="1">
    <citation type="submission" date="2016-06" db="EMBL/GenBank/DDBJ databases">
        <authorList>
            <person name="Varghese N."/>
        </authorList>
    </citation>
    <scope>NUCLEOTIDE SEQUENCE [LARGE SCALE GENOMIC DNA]</scope>
    <source>
        <strain evidence="4">DSM 45555</strain>
    </source>
</reference>
<dbReference type="Proteomes" id="UP000198551">
    <property type="component" value="Unassembled WGS sequence"/>
</dbReference>
<feature type="transmembrane region" description="Helical" evidence="2">
    <location>
        <begin position="51"/>
        <end position="74"/>
    </location>
</feature>
<keyword evidence="2" id="KW-0812">Transmembrane</keyword>
<evidence type="ECO:0000256" key="1">
    <source>
        <dbReference type="SAM" id="MobiDB-lite"/>
    </source>
</evidence>
<dbReference type="AlphaFoldDB" id="A0A1C4YRB8"/>
<keyword evidence="2" id="KW-1133">Transmembrane helix</keyword>
<name>A0A1C4YRB8_9ACTN</name>
<sequence>MEQAVVAALLVVGLIIGAGVGASYARAKRGWTDYQTIRTSVPGARRNAWLAIRGVAVKLAVIALLLVGAAAYAASGGDEERADPTPGVTPTPSHRAGR</sequence>
<protein>
    <submittedName>
        <fullName evidence="3">Uncharacterized protein</fullName>
    </submittedName>
</protein>
<keyword evidence="4" id="KW-1185">Reference proteome</keyword>
<evidence type="ECO:0000256" key="2">
    <source>
        <dbReference type="SAM" id="Phobius"/>
    </source>
</evidence>
<evidence type="ECO:0000313" key="4">
    <source>
        <dbReference type="Proteomes" id="UP000198551"/>
    </source>
</evidence>
<evidence type="ECO:0000313" key="3">
    <source>
        <dbReference type="EMBL" id="SCF23200.1"/>
    </source>
</evidence>